<protein>
    <recommendedName>
        <fullName evidence="2">Heparan-alpha-glucosaminide N-acetyltransferase catalytic domain-containing protein</fullName>
    </recommendedName>
</protein>
<feature type="transmembrane region" description="Helical" evidence="1">
    <location>
        <begin position="227"/>
        <end position="248"/>
    </location>
</feature>
<evidence type="ECO:0000313" key="4">
    <source>
        <dbReference type="Proteomes" id="UP001501204"/>
    </source>
</evidence>
<feature type="transmembrane region" description="Helical" evidence="1">
    <location>
        <begin position="327"/>
        <end position="347"/>
    </location>
</feature>
<accession>A0ABP4W612</accession>
<feature type="transmembrane region" description="Helical" evidence="1">
    <location>
        <begin position="148"/>
        <end position="167"/>
    </location>
</feature>
<keyword evidence="1" id="KW-0472">Membrane</keyword>
<keyword evidence="4" id="KW-1185">Reference proteome</keyword>
<dbReference type="Proteomes" id="UP001501204">
    <property type="component" value="Unassembled WGS sequence"/>
</dbReference>
<dbReference type="Pfam" id="PF07786">
    <property type="entry name" value="HGSNAT_cat"/>
    <property type="match status" value="1"/>
</dbReference>
<proteinExistence type="predicted"/>
<feature type="transmembrane region" description="Helical" evidence="1">
    <location>
        <begin position="123"/>
        <end position="141"/>
    </location>
</feature>
<evidence type="ECO:0000313" key="3">
    <source>
        <dbReference type="EMBL" id="GAA1746613.1"/>
    </source>
</evidence>
<keyword evidence="1" id="KW-0812">Transmembrane</keyword>
<organism evidence="3 4">
    <name type="scientific">Kocuria aegyptia</name>
    <dbReference type="NCBI Taxonomy" id="330943"/>
    <lineage>
        <taxon>Bacteria</taxon>
        <taxon>Bacillati</taxon>
        <taxon>Actinomycetota</taxon>
        <taxon>Actinomycetes</taxon>
        <taxon>Micrococcales</taxon>
        <taxon>Micrococcaceae</taxon>
        <taxon>Kocuria</taxon>
    </lineage>
</organism>
<feature type="transmembrane region" description="Helical" evidence="1">
    <location>
        <begin position="302"/>
        <end position="320"/>
    </location>
</feature>
<dbReference type="EMBL" id="BAAAOA010000005">
    <property type="protein sequence ID" value="GAA1746613.1"/>
    <property type="molecule type" value="Genomic_DNA"/>
</dbReference>
<feature type="transmembrane region" description="Helical" evidence="1">
    <location>
        <begin position="56"/>
        <end position="79"/>
    </location>
</feature>
<dbReference type="RefSeq" id="WP_344118952.1">
    <property type="nucleotide sequence ID" value="NZ_BAAAOA010000005.1"/>
</dbReference>
<dbReference type="PANTHER" id="PTHR30590:SF2">
    <property type="entry name" value="INNER MEMBRANE PROTEIN"/>
    <property type="match status" value="1"/>
</dbReference>
<feature type="transmembrane region" description="Helical" evidence="1">
    <location>
        <begin position="29"/>
        <end position="50"/>
    </location>
</feature>
<dbReference type="PANTHER" id="PTHR30590">
    <property type="entry name" value="INNER MEMBRANE PROTEIN"/>
    <property type="match status" value="1"/>
</dbReference>
<comment type="caution">
    <text evidence="3">The sequence shown here is derived from an EMBL/GenBank/DDBJ whole genome shotgun (WGS) entry which is preliminary data.</text>
</comment>
<feature type="transmembrane region" description="Helical" evidence="1">
    <location>
        <begin position="99"/>
        <end position="117"/>
    </location>
</feature>
<feature type="transmembrane region" description="Helical" evidence="1">
    <location>
        <begin position="187"/>
        <end position="215"/>
    </location>
</feature>
<feature type="transmembrane region" description="Helical" evidence="1">
    <location>
        <begin position="353"/>
        <end position="375"/>
    </location>
</feature>
<keyword evidence="1" id="KW-1133">Transmembrane helix</keyword>
<evidence type="ECO:0000259" key="2">
    <source>
        <dbReference type="Pfam" id="PF07786"/>
    </source>
</evidence>
<evidence type="ECO:0000256" key="1">
    <source>
        <dbReference type="SAM" id="Phobius"/>
    </source>
</evidence>
<reference evidence="4" key="1">
    <citation type="journal article" date="2019" name="Int. J. Syst. Evol. Microbiol.">
        <title>The Global Catalogue of Microorganisms (GCM) 10K type strain sequencing project: providing services to taxonomists for standard genome sequencing and annotation.</title>
        <authorList>
            <consortium name="The Broad Institute Genomics Platform"/>
            <consortium name="The Broad Institute Genome Sequencing Center for Infectious Disease"/>
            <person name="Wu L."/>
            <person name="Ma J."/>
        </authorList>
    </citation>
    <scope>NUCLEOTIDE SEQUENCE [LARGE SCALE GENOMIC DNA]</scope>
    <source>
        <strain evidence="4">JCM 14735</strain>
    </source>
</reference>
<gene>
    <name evidence="3" type="ORF">GCM10009767_01550</name>
</gene>
<dbReference type="InterPro" id="IPR012429">
    <property type="entry name" value="HGSNAT_cat"/>
</dbReference>
<sequence>MRERPTGNPSAGPGSAARRAPRRLVGLDAARGLALVAIMCVHILPMSYAATGRPTVTWILFPGDSPALFALLAGTGLALTSGGRRPLRGRAMTAARAGIAVRALLLLVLGLLIGHLMPPEPPAYNILIYFAVFFLLALPVLGLGPRALFLGAAVALVAGPLLLHFVGDALPEFSSYNPTFVTLVTEPLALLGQLLLTGTYPALPYLAYVLAGLAVGRLNLRRRDVQVRLVVVGAVLAVTAKLVSRQLLYAGDVYTRLLFSDPDLTAEQLESLLTYGPEGRLPTTSPWWLVLTTPDVNTPFSVAWSLGVGLAVVGTCLLLARRHAVWLLPVAAMGAMSLTLYTAHLVFLSFELFYTAPALWLVASLTLSVLFALAWQRAFGRGPLERAMNAVVGPVRRAVARTPAQGSNR</sequence>
<feature type="domain" description="Heparan-alpha-glucosaminide N-acetyltransferase catalytic" evidence="2">
    <location>
        <begin position="23"/>
        <end position="228"/>
    </location>
</feature>
<name>A0ABP4W612_9MICC</name>
<dbReference type="InterPro" id="IPR052529">
    <property type="entry name" value="Bact_Transport_Assoc"/>
</dbReference>